<protein>
    <recommendedName>
        <fullName evidence="3">Probable DNA polymerase</fullName>
        <ecNumber evidence="2">2.7.7.7</ecNumber>
    </recommendedName>
</protein>
<dbReference type="Gene3D" id="1.10.287.690">
    <property type="entry name" value="Helix hairpin bin"/>
    <property type="match status" value="1"/>
</dbReference>
<reference evidence="12" key="1">
    <citation type="submission" date="2015-11" db="EMBL/GenBank/DDBJ databases">
        <authorList>
            <person name="Zhang Y."/>
            <person name="Guo Z."/>
        </authorList>
    </citation>
    <scope>NUCLEOTIDE SEQUENCE</scope>
    <source>
        <strain evidence="12">C2</strain>
    </source>
</reference>
<evidence type="ECO:0000256" key="2">
    <source>
        <dbReference type="ARBA" id="ARBA00012417"/>
    </source>
</evidence>
<evidence type="ECO:0000256" key="9">
    <source>
        <dbReference type="ARBA" id="ARBA00049244"/>
    </source>
</evidence>
<dbReference type="InterPro" id="IPR036397">
    <property type="entry name" value="RNaseH_sf"/>
</dbReference>
<dbReference type="PANTHER" id="PTHR33568:SF3">
    <property type="entry name" value="DNA-DIRECTED DNA POLYMERASE"/>
    <property type="match status" value="1"/>
</dbReference>
<comment type="catalytic activity">
    <reaction evidence="9">
        <text>DNA(n) + a 2'-deoxyribonucleoside 5'-triphosphate = DNA(n+1) + diphosphate</text>
        <dbReference type="Rhea" id="RHEA:22508"/>
        <dbReference type="Rhea" id="RHEA-COMP:17339"/>
        <dbReference type="Rhea" id="RHEA-COMP:17340"/>
        <dbReference type="ChEBI" id="CHEBI:33019"/>
        <dbReference type="ChEBI" id="CHEBI:61560"/>
        <dbReference type="ChEBI" id="CHEBI:173112"/>
        <dbReference type="EC" id="2.7.7.7"/>
    </reaction>
</comment>
<dbReference type="Gene3D" id="3.90.1600.10">
    <property type="entry name" value="Palm domain of DNA polymerase"/>
    <property type="match status" value="2"/>
</dbReference>
<feature type="domain" description="DNA-directed DNA polymerase family B mitochondria/virus" evidence="11">
    <location>
        <begin position="237"/>
        <end position="630"/>
    </location>
</feature>
<evidence type="ECO:0000256" key="1">
    <source>
        <dbReference type="ARBA" id="ARBA00005755"/>
    </source>
</evidence>
<dbReference type="GO" id="GO:0003677">
    <property type="term" value="F:DNA binding"/>
    <property type="evidence" value="ECO:0007669"/>
    <property type="project" value="UniProtKB-KW"/>
</dbReference>
<evidence type="ECO:0000256" key="4">
    <source>
        <dbReference type="ARBA" id="ARBA00022679"/>
    </source>
</evidence>
<feature type="region of interest" description="Disordered" evidence="10">
    <location>
        <begin position="88"/>
        <end position="161"/>
    </location>
</feature>
<dbReference type="SUPFAM" id="SSF53098">
    <property type="entry name" value="Ribonuclease H-like"/>
    <property type="match status" value="1"/>
</dbReference>
<evidence type="ECO:0000256" key="8">
    <source>
        <dbReference type="ARBA" id="ARBA00023125"/>
    </source>
</evidence>
<dbReference type="SMART" id="SM00486">
    <property type="entry name" value="POLBc"/>
    <property type="match status" value="1"/>
</dbReference>
<dbReference type="VEuPathDB" id="FungiDB:RhiirA1_386207"/>
<dbReference type="EMBL" id="KU127234">
    <property type="protein sequence ID" value="AML60566.1"/>
    <property type="molecule type" value="Genomic_DNA"/>
</dbReference>
<evidence type="ECO:0000256" key="6">
    <source>
        <dbReference type="ARBA" id="ARBA00022705"/>
    </source>
</evidence>
<dbReference type="InterPro" id="IPR004868">
    <property type="entry name" value="DNA-dir_DNA_pol_B_mt/vir"/>
</dbReference>
<dbReference type="AlphaFoldDB" id="A0A140F2D2"/>
<dbReference type="Pfam" id="PF03175">
    <property type="entry name" value="DNA_pol_B_2"/>
    <property type="match status" value="1"/>
</dbReference>
<sequence length="726" mass="81567">MSLVLLRPSKAYLCRLEGLLNKVSSLESALTSIAKSQGELSNTVSELAQSQGELTNTVTSQLSELAQNLNTFVKATGTKFETLNELISSSKSPQGGNGENGGGTSSAPVTPIVNEEPISPNTSCWREKQHSQDVVESGTSPLPEDALKTGETFNKKSPNPTSAMQEITALAPVKEQKDINNKVVAADLEALILPNGNNHVYMASWYNGTTAKTFDIRQYGYNTQTMLEMFWQDLINNNQGRTVYFHNFGGYDAILSLPALVRLPFTFSPIMKDGEIITIRVLGKKNKELLTIKDSIRILPGALSKLAKDWGAETQKDHFPHYFWNRSIEETLSYQGPIPAYSYFEPKRTSPKDYEEMVQEFKNRTWSFLDVSRKYILGDVKATYQVLIKYFETLVSKFPIDPTKIYSAPSAAFRIWRTTQLPLLHKEGPEVYDISHTLDSQLRESYCGGIVDVYRPYLKGEGFYYDVNSLYPTAMCKPMPVGLPYPRNLNLENFKRENFYGFVQATVKAPAPDTPGGYIGLLPIKYKGRLICPGGVFSGLFFSEELRFALAHGYTLLEITKGFEFSEGKHTFLDLITQLNEMKITAQREGKPTIRNLAKLLMNSMYGRFGMHPSLTKTQFHTQEGIENLSQYWDLKNRIDFGEINLVTLELAKEWILQNKGEQELIKNLMDLGNKTNVAIAAAVTAHSRMIINSFKLLALDLGLQIYYSDTDSLVLNGTLPEEQQK</sequence>
<organism evidence="12">
    <name type="scientific">Rhizophagus irregularis</name>
    <dbReference type="NCBI Taxonomy" id="588596"/>
    <lineage>
        <taxon>Eukaryota</taxon>
        <taxon>Fungi</taxon>
        <taxon>Fungi incertae sedis</taxon>
        <taxon>Mucoromycota</taxon>
        <taxon>Glomeromycotina</taxon>
        <taxon>Glomeromycetes</taxon>
        <taxon>Glomerales</taxon>
        <taxon>Glomeraceae</taxon>
        <taxon>Rhizophagus</taxon>
    </lineage>
</organism>
<dbReference type="PANTHER" id="PTHR33568">
    <property type="entry name" value="DNA POLYMERASE"/>
    <property type="match status" value="1"/>
</dbReference>
<dbReference type="SUPFAM" id="SSF56672">
    <property type="entry name" value="DNA/RNA polymerases"/>
    <property type="match status" value="1"/>
</dbReference>
<reference evidence="12" key="2">
    <citation type="journal article" date="2016" name="Nat. Microbiol.">
        <title>Evidence for the sexual origin of heterokaryosis in Arbuscular Mycorrhizal Fungi.</title>
        <authorList>
            <person name="Ropars J."/>
            <person name="Sedzielewska Toro K."/>
            <person name="Noel J."/>
            <person name="Pelin A."/>
            <person name="Charron P."/>
            <person name="Farinelli L."/>
            <person name="Marton T."/>
            <person name="Kruger M."/>
            <person name="Fuchs J."/>
            <person name="Brachmann A."/>
            <person name="Corradi N."/>
        </authorList>
    </citation>
    <scope>NUCLEOTIDE SEQUENCE</scope>
    <source>
        <strain evidence="12">C2</strain>
    </source>
</reference>
<keyword evidence="12" id="KW-0496">Mitochondrion</keyword>
<name>A0A140F2D2_9GLOM</name>
<evidence type="ECO:0000256" key="3">
    <source>
        <dbReference type="ARBA" id="ARBA00014385"/>
    </source>
</evidence>
<accession>A0A140F2D2</accession>
<feature type="compositionally biased region" description="Polar residues" evidence="10">
    <location>
        <begin position="151"/>
        <end position="161"/>
    </location>
</feature>
<keyword evidence="4" id="KW-0808">Transferase</keyword>
<dbReference type="InterPro" id="IPR006172">
    <property type="entry name" value="DNA-dir_DNA_pol_B"/>
</dbReference>
<gene>
    <name evidence="12" type="primary">orf563</name>
</gene>
<geneLocation type="mitochondrion" evidence="12"/>
<keyword evidence="5" id="KW-0548">Nucleotidyltransferase</keyword>
<dbReference type="InterPro" id="IPR023211">
    <property type="entry name" value="DNA_pol_palm_dom_sf"/>
</dbReference>
<evidence type="ECO:0000256" key="7">
    <source>
        <dbReference type="ARBA" id="ARBA00022932"/>
    </source>
</evidence>
<evidence type="ECO:0000259" key="11">
    <source>
        <dbReference type="Pfam" id="PF03175"/>
    </source>
</evidence>
<comment type="similarity">
    <text evidence="1">Belongs to the DNA polymerase type-B family.</text>
</comment>
<evidence type="ECO:0000313" key="12">
    <source>
        <dbReference type="EMBL" id="AML60566.1"/>
    </source>
</evidence>
<dbReference type="GO" id="GO:0003887">
    <property type="term" value="F:DNA-directed DNA polymerase activity"/>
    <property type="evidence" value="ECO:0007669"/>
    <property type="project" value="UniProtKB-KW"/>
</dbReference>
<keyword evidence="6" id="KW-0235">DNA replication</keyword>
<evidence type="ECO:0000256" key="5">
    <source>
        <dbReference type="ARBA" id="ARBA00022695"/>
    </source>
</evidence>
<keyword evidence="7" id="KW-0239">DNA-directed DNA polymerase</keyword>
<dbReference type="InterPro" id="IPR043502">
    <property type="entry name" value="DNA/RNA_pol_sf"/>
</dbReference>
<dbReference type="PRINTS" id="PR00106">
    <property type="entry name" value="DNAPOLB"/>
</dbReference>
<keyword evidence="8" id="KW-0238">DNA-binding</keyword>
<dbReference type="GO" id="GO:0006260">
    <property type="term" value="P:DNA replication"/>
    <property type="evidence" value="ECO:0007669"/>
    <property type="project" value="UniProtKB-KW"/>
</dbReference>
<proteinExistence type="inferred from homology"/>
<dbReference type="InterPro" id="IPR012337">
    <property type="entry name" value="RNaseH-like_sf"/>
</dbReference>
<dbReference type="EC" id="2.7.7.7" evidence="2"/>
<dbReference type="GO" id="GO:0000166">
    <property type="term" value="F:nucleotide binding"/>
    <property type="evidence" value="ECO:0007669"/>
    <property type="project" value="InterPro"/>
</dbReference>
<feature type="compositionally biased region" description="Gly residues" evidence="10">
    <location>
        <begin position="95"/>
        <end position="104"/>
    </location>
</feature>
<evidence type="ECO:0000256" key="10">
    <source>
        <dbReference type="SAM" id="MobiDB-lite"/>
    </source>
</evidence>
<dbReference type="Gene3D" id="3.30.420.10">
    <property type="entry name" value="Ribonuclease H-like superfamily/Ribonuclease H"/>
    <property type="match status" value="1"/>
</dbReference>